<dbReference type="Pfam" id="PF24981">
    <property type="entry name" value="Beta-prop_ATRN-LZTR1"/>
    <property type="match status" value="1"/>
</dbReference>
<evidence type="ECO:0000256" key="2">
    <source>
        <dbReference type="ARBA" id="ARBA00022737"/>
    </source>
</evidence>
<evidence type="ECO:0000256" key="5">
    <source>
        <dbReference type="SAM" id="SignalP"/>
    </source>
</evidence>
<keyword evidence="8" id="KW-1185">Reference proteome</keyword>
<keyword evidence="5" id="KW-0732">Signal</keyword>
<gene>
    <name evidence="7" type="ORF">BDA99DRAFT_601414</name>
</gene>
<dbReference type="InterPro" id="IPR056737">
    <property type="entry name" value="Beta-prop_ATRN-MKLN-like"/>
</dbReference>
<evidence type="ECO:0000256" key="4">
    <source>
        <dbReference type="SAM" id="Phobius"/>
    </source>
</evidence>
<protein>
    <recommendedName>
        <fullName evidence="6">Attractin/MKLN-like beta-propeller domain-containing protein</fullName>
    </recommendedName>
</protein>
<keyword evidence="4" id="KW-0812">Transmembrane</keyword>
<dbReference type="EMBL" id="JAIXMP010000003">
    <property type="protein sequence ID" value="KAI9275863.1"/>
    <property type="molecule type" value="Genomic_DNA"/>
</dbReference>
<keyword evidence="4" id="KW-1133">Transmembrane helix</keyword>
<proteinExistence type="predicted"/>
<evidence type="ECO:0000259" key="6">
    <source>
        <dbReference type="Pfam" id="PF24981"/>
    </source>
</evidence>
<organism evidence="7 8">
    <name type="scientific">Phascolomyces articulosus</name>
    <dbReference type="NCBI Taxonomy" id="60185"/>
    <lineage>
        <taxon>Eukaryota</taxon>
        <taxon>Fungi</taxon>
        <taxon>Fungi incertae sedis</taxon>
        <taxon>Mucoromycota</taxon>
        <taxon>Mucoromycotina</taxon>
        <taxon>Mucoromycetes</taxon>
        <taxon>Mucorales</taxon>
        <taxon>Lichtheimiaceae</taxon>
        <taxon>Phascolomyces</taxon>
    </lineage>
</organism>
<dbReference type="Proteomes" id="UP001209540">
    <property type="component" value="Unassembled WGS sequence"/>
</dbReference>
<keyword evidence="2" id="KW-0677">Repeat</keyword>
<evidence type="ECO:0000313" key="8">
    <source>
        <dbReference type="Proteomes" id="UP001209540"/>
    </source>
</evidence>
<evidence type="ECO:0000256" key="1">
    <source>
        <dbReference type="ARBA" id="ARBA00022441"/>
    </source>
</evidence>
<feature type="signal peptide" evidence="5">
    <location>
        <begin position="1"/>
        <end position="25"/>
    </location>
</feature>
<dbReference type="InterPro" id="IPR015915">
    <property type="entry name" value="Kelch-typ_b-propeller"/>
</dbReference>
<feature type="domain" description="Attractin/MKLN-like beta-propeller" evidence="6">
    <location>
        <begin position="194"/>
        <end position="384"/>
    </location>
</feature>
<feature type="chain" id="PRO_5042228224" description="Attractin/MKLN-like beta-propeller domain-containing protein" evidence="5">
    <location>
        <begin position="26"/>
        <end position="559"/>
    </location>
</feature>
<accession>A0AAD5KND9</accession>
<sequence>MLISSLKARFLSLLLLSFSNTLVHAITPVARGESECGLMPSQATIYCYGGQMIELTPGYGDDAPTAILSDLFITLNLTQNTTVASLQNAWERLGSDVGSNFYPAFAVIPQHDMIFMDGGRGAGNNGQTLARYRTTIYNTDTGSWSTDTPSRNGIMIQTHTATLGQDNNTLYVWGGFRDQSTGLSLTVGIEYPLEMYMFDIQNSQWTTGNPVGSLDATRVYHKAVRIGTRIYYIGGVMPLSIEQFVDAPMDLIPIYDTDSGQWRTQRTTGPIPRSRIRHTATLLPNNNEILVFGGHDPSNNTIYCPDYFYVLQVSNQQLIWTNTSKTITIDGAGFNGLGIYGHSAVLAGNNLFFMFGRTLNVNFSIVANTLLVFDVNRWSWISSVSALLPEKKLTVDDSTDGSTRGGDNGTVSKGTIAGAVVGGVIGVSLIAGVLFFFLRRKRNQLNNNNNNNEKNGCDIAYNNNMPYPPSEAPPPQYYVTDQHNNVYQPVHTNVPHSVDGGSRVDARSPTSTEYASWQDRSTNYSSEKPDAPPVSPDFSDTTEPVVQRLVMQPVKPDGV</sequence>
<reference evidence="7" key="2">
    <citation type="submission" date="2023-02" db="EMBL/GenBank/DDBJ databases">
        <authorList>
            <consortium name="DOE Joint Genome Institute"/>
            <person name="Mondo S.J."/>
            <person name="Chang Y."/>
            <person name="Wang Y."/>
            <person name="Ahrendt S."/>
            <person name="Andreopoulos W."/>
            <person name="Barry K."/>
            <person name="Beard J."/>
            <person name="Benny G.L."/>
            <person name="Blankenship S."/>
            <person name="Bonito G."/>
            <person name="Cuomo C."/>
            <person name="Desiro A."/>
            <person name="Gervers K.A."/>
            <person name="Hundley H."/>
            <person name="Kuo A."/>
            <person name="LaButti K."/>
            <person name="Lang B.F."/>
            <person name="Lipzen A."/>
            <person name="O'Donnell K."/>
            <person name="Pangilinan J."/>
            <person name="Reynolds N."/>
            <person name="Sandor L."/>
            <person name="Smith M.W."/>
            <person name="Tsang A."/>
            <person name="Grigoriev I.V."/>
            <person name="Stajich J.E."/>
            <person name="Spatafora J.W."/>
        </authorList>
    </citation>
    <scope>NUCLEOTIDE SEQUENCE</scope>
    <source>
        <strain evidence="7">RSA 2281</strain>
    </source>
</reference>
<evidence type="ECO:0000256" key="3">
    <source>
        <dbReference type="SAM" id="MobiDB-lite"/>
    </source>
</evidence>
<evidence type="ECO:0000313" key="7">
    <source>
        <dbReference type="EMBL" id="KAI9275863.1"/>
    </source>
</evidence>
<dbReference type="AlphaFoldDB" id="A0AAD5KND9"/>
<feature type="region of interest" description="Disordered" evidence="3">
    <location>
        <begin position="493"/>
        <end position="544"/>
    </location>
</feature>
<dbReference type="Gene3D" id="2.120.10.80">
    <property type="entry name" value="Kelch-type beta propeller"/>
    <property type="match status" value="2"/>
</dbReference>
<keyword evidence="1" id="KW-0880">Kelch repeat</keyword>
<feature type="compositionally biased region" description="Polar residues" evidence="3">
    <location>
        <begin position="508"/>
        <end position="526"/>
    </location>
</feature>
<comment type="caution">
    <text evidence="7">The sequence shown here is derived from an EMBL/GenBank/DDBJ whole genome shotgun (WGS) entry which is preliminary data.</text>
</comment>
<dbReference type="SUPFAM" id="SSF117281">
    <property type="entry name" value="Kelch motif"/>
    <property type="match status" value="1"/>
</dbReference>
<feature type="transmembrane region" description="Helical" evidence="4">
    <location>
        <begin position="416"/>
        <end position="438"/>
    </location>
</feature>
<name>A0AAD5KND9_9FUNG</name>
<reference evidence="7" key="1">
    <citation type="journal article" date="2022" name="IScience">
        <title>Evolution of zygomycete secretomes and the origins of terrestrial fungal ecologies.</title>
        <authorList>
            <person name="Chang Y."/>
            <person name="Wang Y."/>
            <person name="Mondo S."/>
            <person name="Ahrendt S."/>
            <person name="Andreopoulos W."/>
            <person name="Barry K."/>
            <person name="Beard J."/>
            <person name="Benny G.L."/>
            <person name="Blankenship S."/>
            <person name="Bonito G."/>
            <person name="Cuomo C."/>
            <person name="Desiro A."/>
            <person name="Gervers K.A."/>
            <person name="Hundley H."/>
            <person name="Kuo A."/>
            <person name="LaButti K."/>
            <person name="Lang B.F."/>
            <person name="Lipzen A."/>
            <person name="O'Donnell K."/>
            <person name="Pangilinan J."/>
            <person name="Reynolds N."/>
            <person name="Sandor L."/>
            <person name="Smith M.E."/>
            <person name="Tsang A."/>
            <person name="Grigoriev I.V."/>
            <person name="Stajich J.E."/>
            <person name="Spatafora J.W."/>
        </authorList>
    </citation>
    <scope>NUCLEOTIDE SEQUENCE</scope>
    <source>
        <strain evidence="7">RSA 2281</strain>
    </source>
</reference>
<keyword evidence="4" id="KW-0472">Membrane</keyword>
<dbReference type="PANTHER" id="PTHR46093:SF18">
    <property type="entry name" value="FIBRONECTIN TYPE-III DOMAIN-CONTAINING PROTEIN"/>
    <property type="match status" value="1"/>
</dbReference>
<dbReference type="PANTHER" id="PTHR46093">
    <property type="entry name" value="ACYL-COA-BINDING DOMAIN-CONTAINING PROTEIN 5"/>
    <property type="match status" value="1"/>
</dbReference>